<sequence length="720" mass="80906">MICAKCKGINYMMTQSDLTRAGTSAELSLWGEIGGGLRRKLGADTSRTNATRAKAFVTPEIPLSSKLRTTTALEARGRGNGRRQSRGISGDKDASKHVSSNSLSSDGTVNASCHVLSQDTKGNTVILIEKGHRWLTRQRVKSTYVAVELLWVYILDFLSSHPYINNPTTGAGDPHAPKTPSTEGINYWKTLKGGPGPLPGRTQVGCSLEKKIMERLQRQLAELMQIMVDSRLMNPSKAIEPGQTESRNKEHTLPPREGRDRKQHKMHVSLDSRTDCKIVATSKQRKTPERTKSRVDLRDALNAKWNPEGDLRAKLNGHKAAIVSRVVPICSVAHTTRSEQREAALRYQTSILSRNRGAGPTREIHTTKRNAPRSWRASYKLGMTPKERLWENLTFNPPIYLQDLMSQVNTFTGWWRMSSRLKRPREHLLGMRDRSRSRRRIQYATESGQGTRQGIEANPEQTTAINNLVSPRTAKEVQKLTGMAAALNKFIRAKMAKYLMVAKNLLTKFRVVKIEQVGRDFNSHVDALAGLASVFESEAGRTIAIDTILAPSLETPQELVLVNTELGSSWMNPILNFIRHDQLLEDKREAHKIRAINKTIMNGIKKRLEKAKGNHNPARGLAAYNRTEAYYANHNEEVLAQDLDLMDERKENVLIRMADYQKQLTKTYNQKVQHREFSVSDLVLRKVVGNTKNPADGKLGPNWEGLSKIVKLAGKGRFKI</sequence>
<dbReference type="PANTHER" id="PTHR48475:SF2">
    <property type="entry name" value="RIBONUCLEASE H"/>
    <property type="match status" value="1"/>
</dbReference>
<dbReference type="PANTHER" id="PTHR48475">
    <property type="entry name" value="RIBONUCLEASE H"/>
    <property type="match status" value="1"/>
</dbReference>
<gene>
    <name evidence="2" type="ORF">Acr_25g0001390</name>
</gene>
<evidence type="ECO:0000313" key="2">
    <source>
        <dbReference type="EMBL" id="GFZ15730.1"/>
    </source>
</evidence>
<reference evidence="2 3" key="1">
    <citation type="submission" date="2019-07" db="EMBL/GenBank/DDBJ databases">
        <title>De Novo Assembly of kiwifruit Actinidia rufa.</title>
        <authorList>
            <person name="Sugita-Konishi S."/>
            <person name="Sato K."/>
            <person name="Mori E."/>
            <person name="Abe Y."/>
            <person name="Kisaki G."/>
            <person name="Hamano K."/>
            <person name="Suezawa K."/>
            <person name="Otani M."/>
            <person name="Fukuda T."/>
            <person name="Manabe T."/>
            <person name="Gomi K."/>
            <person name="Tabuchi M."/>
            <person name="Akimitsu K."/>
            <person name="Kataoka I."/>
        </authorList>
    </citation>
    <scope>NUCLEOTIDE SEQUENCE [LARGE SCALE GENOMIC DNA]</scope>
    <source>
        <strain evidence="3">cv. Fuchu</strain>
    </source>
</reference>
<evidence type="ECO:0000256" key="1">
    <source>
        <dbReference type="SAM" id="MobiDB-lite"/>
    </source>
</evidence>
<keyword evidence="3" id="KW-1185">Reference proteome</keyword>
<comment type="caution">
    <text evidence="2">The sequence shown here is derived from an EMBL/GenBank/DDBJ whole genome shotgun (WGS) entry which is preliminary data.</text>
</comment>
<feature type="compositionally biased region" description="Basic and acidic residues" evidence="1">
    <location>
        <begin position="246"/>
        <end position="260"/>
    </location>
</feature>
<dbReference type="OrthoDB" id="1744372at2759"/>
<dbReference type="EMBL" id="BJWL01000025">
    <property type="protein sequence ID" value="GFZ15730.1"/>
    <property type="molecule type" value="Genomic_DNA"/>
</dbReference>
<evidence type="ECO:0000313" key="3">
    <source>
        <dbReference type="Proteomes" id="UP000585474"/>
    </source>
</evidence>
<feature type="region of interest" description="Disordered" evidence="1">
    <location>
        <begin position="68"/>
        <end position="109"/>
    </location>
</feature>
<feature type="region of interest" description="Disordered" evidence="1">
    <location>
        <begin position="237"/>
        <end position="266"/>
    </location>
</feature>
<accession>A0A7J0GY26</accession>
<protein>
    <submittedName>
        <fullName evidence="2">Uncharacterized protein</fullName>
    </submittedName>
</protein>
<name>A0A7J0GY26_9ERIC</name>
<dbReference type="AlphaFoldDB" id="A0A7J0GY26"/>
<dbReference type="Proteomes" id="UP000585474">
    <property type="component" value="Unassembled WGS sequence"/>
</dbReference>
<proteinExistence type="predicted"/>
<feature type="compositionally biased region" description="Polar residues" evidence="1">
    <location>
        <begin position="97"/>
        <end position="109"/>
    </location>
</feature>
<organism evidence="2 3">
    <name type="scientific">Actinidia rufa</name>
    <dbReference type="NCBI Taxonomy" id="165716"/>
    <lineage>
        <taxon>Eukaryota</taxon>
        <taxon>Viridiplantae</taxon>
        <taxon>Streptophyta</taxon>
        <taxon>Embryophyta</taxon>
        <taxon>Tracheophyta</taxon>
        <taxon>Spermatophyta</taxon>
        <taxon>Magnoliopsida</taxon>
        <taxon>eudicotyledons</taxon>
        <taxon>Gunneridae</taxon>
        <taxon>Pentapetalae</taxon>
        <taxon>asterids</taxon>
        <taxon>Ericales</taxon>
        <taxon>Actinidiaceae</taxon>
        <taxon>Actinidia</taxon>
    </lineage>
</organism>